<keyword evidence="1" id="KW-0812">Transmembrane</keyword>
<dbReference type="SUPFAM" id="SSF54184">
    <property type="entry name" value="Penicillin-binding protein 2x (pbp-2x), c-terminal domain"/>
    <property type="match status" value="1"/>
</dbReference>
<keyword evidence="1" id="KW-0472">Membrane</keyword>
<dbReference type="EMBL" id="AP023322">
    <property type="protein sequence ID" value="BCI63545.1"/>
    <property type="molecule type" value="Genomic_DNA"/>
</dbReference>
<keyword evidence="4" id="KW-1185">Reference proteome</keyword>
<dbReference type="Proteomes" id="UP000594042">
    <property type="component" value="Chromosome"/>
</dbReference>
<dbReference type="AlphaFoldDB" id="A0A7G1HUX3"/>
<evidence type="ECO:0000256" key="1">
    <source>
        <dbReference type="SAM" id="Phobius"/>
    </source>
</evidence>
<dbReference type="KEGG" id="copr:Cop2CBH44_18980"/>
<feature type="domain" description="PASTA" evidence="2">
    <location>
        <begin position="112"/>
        <end position="182"/>
    </location>
</feature>
<proteinExistence type="predicted"/>
<keyword evidence="1" id="KW-1133">Transmembrane helix</keyword>
<organism evidence="3 4">
    <name type="scientific">Coprobacter secundus subsp. similis</name>
    <dbReference type="NCBI Taxonomy" id="2751153"/>
    <lineage>
        <taxon>Bacteria</taxon>
        <taxon>Pseudomonadati</taxon>
        <taxon>Bacteroidota</taxon>
        <taxon>Bacteroidia</taxon>
        <taxon>Bacteroidales</taxon>
        <taxon>Barnesiellaceae</taxon>
        <taxon>Coprobacter</taxon>
    </lineage>
</organism>
<feature type="transmembrane region" description="Helical" evidence="1">
    <location>
        <begin position="14"/>
        <end position="37"/>
    </location>
</feature>
<dbReference type="PROSITE" id="PS51178">
    <property type="entry name" value="PASTA"/>
    <property type="match status" value="2"/>
</dbReference>
<evidence type="ECO:0000259" key="2">
    <source>
        <dbReference type="PROSITE" id="PS51178"/>
    </source>
</evidence>
<accession>A0A7G1HUX3</accession>
<dbReference type="Gene3D" id="3.30.10.20">
    <property type="match status" value="2"/>
</dbReference>
<dbReference type="InterPro" id="IPR005543">
    <property type="entry name" value="PASTA_dom"/>
</dbReference>
<gene>
    <name evidence="3" type="ORF">Cop2CBH44_18980</name>
</gene>
<feature type="domain" description="PASTA" evidence="2">
    <location>
        <begin position="44"/>
        <end position="110"/>
    </location>
</feature>
<protein>
    <submittedName>
        <fullName evidence="3">PASTA domain-containing protein</fullName>
    </submittedName>
</protein>
<dbReference type="CDD" id="cd06577">
    <property type="entry name" value="PASTA_pknB"/>
    <property type="match status" value="1"/>
</dbReference>
<name>A0A7G1HUX3_9BACT</name>
<dbReference type="SMART" id="SM00740">
    <property type="entry name" value="PASTA"/>
    <property type="match status" value="2"/>
</dbReference>
<sequence>MTVKRLIDFLRNHLIIRTLLLISLVALILLATLLFGLNRYTRHGHAINVPNIEKMFIEDAVPLLARYNLKCEIIDSIYVSGAIPGSIIDQTPQEGSKVKENRIIFVTVNARSPRKIAVPDVKDMSQRQAIAFITGMGFPEPSTEYITSEYKDLVIEIYYKGHPVEKGTKLPADAQLTLKVGDGYMQPTFISDSDSIEVEAPVIDEEWLE</sequence>
<evidence type="ECO:0000313" key="3">
    <source>
        <dbReference type="EMBL" id="BCI63545.1"/>
    </source>
</evidence>
<evidence type="ECO:0000313" key="4">
    <source>
        <dbReference type="Proteomes" id="UP000594042"/>
    </source>
</evidence>
<dbReference type="Pfam" id="PF03793">
    <property type="entry name" value="PASTA"/>
    <property type="match status" value="1"/>
</dbReference>
<reference evidence="4" key="1">
    <citation type="submission" date="2020-07" db="EMBL/GenBank/DDBJ databases">
        <title>Complete genome sequencing of Coprobacter sp. strain 2CBH44.</title>
        <authorList>
            <person name="Sakamoto M."/>
            <person name="Murakami T."/>
            <person name="Mori H."/>
        </authorList>
    </citation>
    <scope>NUCLEOTIDE SEQUENCE [LARGE SCALE GENOMIC DNA]</scope>
    <source>
        <strain evidence="4">2CBH44</strain>
    </source>
</reference>